<keyword evidence="2" id="KW-1185">Reference proteome</keyword>
<dbReference type="EMBL" id="JAHQIW010004499">
    <property type="protein sequence ID" value="KAJ1362620.1"/>
    <property type="molecule type" value="Genomic_DNA"/>
</dbReference>
<reference evidence="1" key="1">
    <citation type="submission" date="2021-06" db="EMBL/GenBank/DDBJ databases">
        <title>Parelaphostrongylus tenuis whole genome reference sequence.</title>
        <authorList>
            <person name="Garwood T.J."/>
            <person name="Larsen P.A."/>
            <person name="Fountain-Jones N.M."/>
            <person name="Garbe J.R."/>
            <person name="Macchietto M.G."/>
            <person name="Kania S.A."/>
            <person name="Gerhold R.W."/>
            <person name="Richards J.E."/>
            <person name="Wolf T.M."/>
        </authorList>
    </citation>
    <scope>NUCLEOTIDE SEQUENCE</scope>
    <source>
        <strain evidence="1">MNPRO001-30</strain>
        <tissue evidence="1">Meninges</tissue>
    </source>
</reference>
<gene>
    <name evidence="1" type="ORF">KIN20_022239</name>
</gene>
<sequence>TTNIIMTNWSKAMWQNVMNKAIRMLASGPFGSHLFSASGTTTNIIMVNWLKAMLQNIISRAIRMLASGLSE</sequence>
<name>A0AAD5QUM4_PARTN</name>
<evidence type="ECO:0000313" key="1">
    <source>
        <dbReference type="EMBL" id="KAJ1362620.1"/>
    </source>
</evidence>
<protein>
    <submittedName>
        <fullName evidence="1">Uncharacterized protein</fullName>
    </submittedName>
</protein>
<comment type="caution">
    <text evidence="1">The sequence shown here is derived from an EMBL/GenBank/DDBJ whole genome shotgun (WGS) entry which is preliminary data.</text>
</comment>
<proteinExistence type="predicted"/>
<dbReference type="AlphaFoldDB" id="A0AAD5QUM4"/>
<dbReference type="Proteomes" id="UP001196413">
    <property type="component" value="Unassembled WGS sequence"/>
</dbReference>
<accession>A0AAD5QUM4</accession>
<feature type="non-terminal residue" evidence="1">
    <location>
        <position position="71"/>
    </location>
</feature>
<evidence type="ECO:0000313" key="2">
    <source>
        <dbReference type="Proteomes" id="UP001196413"/>
    </source>
</evidence>
<organism evidence="1 2">
    <name type="scientific">Parelaphostrongylus tenuis</name>
    <name type="common">Meningeal worm</name>
    <dbReference type="NCBI Taxonomy" id="148309"/>
    <lineage>
        <taxon>Eukaryota</taxon>
        <taxon>Metazoa</taxon>
        <taxon>Ecdysozoa</taxon>
        <taxon>Nematoda</taxon>
        <taxon>Chromadorea</taxon>
        <taxon>Rhabditida</taxon>
        <taxon>Rhabditina</taxon>
        <taxon>Rhabditomorpha</taxon>
        <taxon>Strongyloidea</taxon>
        <taxon>Metastrongylidae</taxon>
        <taxon>Parelaphostrongylus</taxon>
    </lineage>
</organism>